<gene>
    <name evidence="2" type="ORF">GQF03_07280</name>
</gene>
<accession>A0A845MDR6</accession>
<dbReference type="RefSeq" id="WP_161338588.1">
    <property type="nucleotide sequence ID" value="NZ_JBHSDG010000005.1"/>
</dbReference>
<dbReference type="Proteomes" id="UP000445696">
    <property type="component" value="Unassembled WGS sequence"/>
</dbReference>
<reference evidence="2 3" key="1">
    <citation type="journal article" date="2014" name="Int. J. Syst. Evol. Microbiol.">
        <title>Sneathiella chungangensis sp. nov., isolated from a marine sand, and emended description of the genus Sneathiella.</title>
        <authorList>
            <person name="Siamphan C."/>
            <person name="Kim H."/>
            <person name="Lee J.S."/>
            <person name="Kim W."/>
        </authorList>
    </citation>
    <scope>NUCLEOTIDE SEQUENCE [LARGE SCALE GENOMIC DNA]</scope>
    <source>
        <strain evidence="2 3">KCTC 32476</strain>
    </source>
</reference>
<dbReference type="EMBL" id="WTVA01000003">
    <property type="protein sequence ID" value="MZR22128.1"/>
    <property type="molecule type" value="Genomic_DNA"/>
</dbReference>
<sequence>MCAVKDKVTMRNRMGHPSEINPDYFNQGRATDEKKPYPASGEVKHYEIGEATSFLRPFGKTYHEALENLITGSIQIIGLDEVKARYAEQWGNIKRNVMEIAEAFISRKLDRHDIFVPLDEGHFALLFADATRKQALERSKAIAQDLVNKLFGELPGGELISVEAAMLKIEDFEGLDKIRSLEGLVKCFREAIVKAQTREERDFQEREMELSVRFRPLINRRKGFIGMYEAVSIKEAEGKQEDVASDDPLFNGSPRLRAEMDCVILREAGSFIEKLGAQGNKPVIFLSVHFETLANSYFRSKYARLLAALPKYTERHVLLNVQDIAPGVPNSRYRQIFTSLRQLVLGFTFEVGPSWNEFGAIRDLPILAVTLSGHESLQISEIEGLFERAKKNGLKCIWRSVDNDALARAAFKMQVDYVSGPIFGAVQTAPAKPFSLPK</sequence>
<evidence type="ECO:0000313" key="2">
    <source>
        <dbReference type="EMBL" id="MZR22128.1"/>
    </source>
</evidence>
<dbReference type="OrthoDB" id="7335474at2"/>
<comment type="caution">
    <text evidence="2">The sequence shown here is derived from an EMBL/GenBank/DDBJ whole genome shotgun (WGS) entry which is preliminary data.</text>
</comment>
<feature type="region of interest" description="Disordered" evidence="1">
    <location>
        <begin position="13"/>
        <end position="35"/>
    </location>
</feature>
<name>A0A845MDR6_9PROT</name>
<dbReference type="InterPro" id="IPR035919">
    <property type="entry name" value="EAL_sf"/>
</dbReference>
<keyword evidence="3" id="KW-1185">Reference proteome</keyword>
<proteinExistence type="predicted"/>
<evidence type="ECO:0000256" key="1">
    <source>
        <dbReference type="SAM" id="MobiDB-lite"/>
    </source>
</evidence>
<evidence type="ECO:0000313" key="3">
    <source>
        <dbReference type="Proteomes" id="UP000445696"/>
    </source>
</evidence>
<dbReference type="Gene3D" id="3.20.20.450">
    <property type="entry name" value="EAL domain"/>
    <property type="match status" value="1"/>
</dbReference>
<dbReference type="AlphaFoldDB" id="A0A845MDR6"/>
<organism evidence="2 3">
    <name type="scientific">Sneathiella chungangensis</name>
    <dbReference type="NCBI Taxonomy" id="1418234"/>
    <lineage>
        <taxon>Bacteria</taxon>
        <taxon>Pseudomonadati</taxon>
        <taxon>Pseudomonadota</taxon>
        <taxon>Alphaproteobacteria</taxon>
        <taxon>Sneathiellales</taxon>
        <taxon>Sneathiellaceae</taxon>
        <taxon>Sneathiella</taxon>
    </lineage>
</organism>
<protein>
    <recommendedName>
        <fullName evidence="4">EAL domain-containing protein</fullName>
    </recommendedName>
</protein>
<evidence type="ECO:0008006" key="4">
    <source>
        <dbReference type="Google" id="ProtNLM"/>
    </source>
</evidence>